<dbReference type="EMBL" id="JACHFM010000003">
    <property type="protein sequence ID" value="MBB5223091.1"/>
    <property type="molecule type" value="Genomic_DNA"/>
</dbReference>
<keyword evidence="4" id="KW-1185">Reference proteome</keyword>
<dbReference type="Proteomes" id="UP000549457">
    <property type="component" value="Unassembled WGS sequence"/>
</dbReference>
<organism evidence="3 4">
    <name type="scientific">Amaricoccus macauensis</name>
    <dbReference type="NCBI Taxonomy" id="57001"/>
    <lineage>
        <taxon>Bacteria</taxon>
        <taxon>Pseudomonadati</taxon>
        <taxon>Pseudomonadota</taxon>
        <taxon>Alphaproteobacteria</taxon>
        <taxon>Rhodobacterales</taxon>
        <taxon>Paracoccaceae</taxon>
        <taxon>Amaricoccus</taxon>
    </lineage>
</organism>
<evidence type="ECO:0000313" key="4">
    <source>
        <dbReference type="Proteomes" id="UP000549457"/>
    </source>
</evidence>
<gene>
    <name evidence="3" type="ORF">HNP73_003038</name>
</gene>
<reference evidence="3 4" key="1">
    <citation type="submission" date="2020-08" db="EMBL/GenBank/DDBJ databases">
        <title>Genomic Encyclopedia of Type Strains, Phase IV (KMG-IV): sequencing the most valuable type-strain genomes for metagenomic binning, comparative biology and taxonomic classification.</title>
        <authorList>
            <person name="Goeker M."/>
        </authorList>
    </citation>
    <scope>NUCLEOTIDE SEQUENCE [LARGE SCALE GENOMIC DNA]</scope>
    <source>
        <strain evidence="3 4">DSM 101730</strain>
    </source>
</reference>
<keyword evidence="1" id="KW-0472">Membrane</keyword>
<evidence type="ECO:0000259" key="2">
    <source>
        <dbReference type="Pfam" id="PF11127"/>
    </source>
</evidence>
<dbReference type="RefSeq" id="WP_184151340.1">
    <property type="nucleotide sequence ID" value="NZ_JACHFM010000003.1"/>
</dbReference>
<keyword evidence="1" id="KW-1133">Transmembrane helix</keyword>
<feature type="domain" description="Inner membrane protein YgaP-like transmembrane" evidence="2">
    <location>
        <begin position="1"/>
        <end position="68"/>
    </location>
</feature>
<dbReference type="InterPro" id="IPR021309">
    <property type="entry name" value="YgaP-like_TM"/>
</dbReference>
<dbReference type="Pfam" id="PF11127">
    <property type="entry name" value="YgaP-like_TM"/>
    <property type="match status" value="1"/>
</dbReference>
<proteinExistence type="predicted"/>
<evidence type="ECO:0000313" key="3">
    <source>
        <dbReference type="EMBL" id="MBB5223091.1"/>
    </source>
</evidence>
<feature type="transmembrane region" description="Helical" evidence="1">
    <location>
        <begin position="12"/>
        <end position="31"/>
    </location>
</feature>
<feature type="transmembrane region" description="Helical" evidence="1">
    <location>
        <begin position="37"/>
        <end position="62"/>
    </location>
</feature>
<name>A0A840SVB3_9RHOB</name>
<evidence type="ECO:0000256" key="1">
    <source>
        <dbReference type="SAM" id="Phobius"/>
    </source>
</evidence>
<comment type="caution">
    <text evidence="3">The sequence shown here is derived from an EMBL/GenBank/DDBJ whole genome shotgun (WGS) entry which is preliminary data.</text>
</comment>
<accession>A0A840SVB3</accession>
<keyword evidence="1" id="KW-0812">Transmembrane</keyword>
<sequence>MPCNIGIADRVVRVVIGLALTVLPLLTGFAAGSSWLWWAALVVGLVMLATAGMRFCPLYTVLGIRTCRP</sequence>
<protein>
    <submittedName>
        <fullName evidence="3">Lysylphosphatidylglycerol synthetase-like protein (DUF2156 family)</fullName>
    </submittedName>
</protein>
<dbReference type="AlphaFoldDB" id="A0A840SVB3"/>